<evidence type="ECO:0000256" key="1">
    <source>
        <dbReference type="ARBA" id="ARBA00012013"/>
    </source>
</evidence>
<feature type="compositionally biased region" description="Polar residues" evidence="9">
    <location>
        <begin position="626"/>
        <end position="640"/>
    </location>
</feature>
<dbReference type="Pfam" id="PF00168">
    <property type="entry name" value="C2"/>
    <property type="match status" value="1"/>
</dbReference>
<comment type="catalytic activity">
    <reaction evidence="7">
        <text>a 1,2-diacyl-sn-glycero-3-phospho-(1D-myo-inositol 4-phosphate) + ATP = a 1,2-diacyl-sn-glycero-3-phospho-(1D-myo-inositol-3,4-bisphosphate) + ADP + H(+)</text>
        <dbReference type="Rhea" id="RHEA:18373"/>
        <dbReference type="ChEBI" id="CHEBI:15378"/>
        <dbReference type="ChEBI" id="CHEBI:30616"/>
        <dbReference type="ChEBI" id="CHEBI:57658"/>
        <dbReference type="ChEBI" id="CHEBI:58178"/>
        <dbReference type="ChEBI" id="CHEBI:456216"/>
        <dbReference type="EC" id="2.7.1.154"/>
    </reaction>
    <physiologicalReaction direction="left-to-right" evidence="7">
        <dbReference type="Rhea" id="RHEA:18374"/>
    </physiologicalReaction>
</comment>
<dbReference type="GO" id="GO:0005886">
    <property type="term" value="C:plasma membrane"/>
    <property type="evidence" value="ECO:0007669"/>
    <property type="project" value="TreeGrafter"/>
</dbReference>
<feature type="compositionally biased region" description="Polar residues" evidence="9">
    <location>
        <begin position="190"/>
        <end position="207"/>
    </location>
</feature>
<proteinExistence type="inferred from homology"/>
<dbReference type="SMART" id="SM00145">
    <property type="entry name" value="PI3Ka"/>
    <property type="match status" value="1"/>
</dbReference>
<evidence type="ECO:0000313" key="16">
    <source>
        <dbReference type="Proteomes" id="UP000699462"/>
    </source>
</evidence>
<dbReference type="InterPro" id="IPR011009">
    <property type="entry name" value="Kinase-like_dom_sf"/>
</dbReference>
<dbReference type="Pfam" id="PF00454">
    <property type="entry name" value="PI3_PI4_kinase"/>
    <property type="match status" value="1"/>
</dbReference>
<dbReference type="SUPFAM" id="SSF48371">
    <property type="entry name" value="ARM repeat"/>
    <property type="match status" value="1"/>
</dbReference>
<feature type="region of interest" description="Disordered" evidence="9">
    <location>
        <begin position="617"/>
        <end position="643"/>
    </location>
</feature>
<dbReference type="InterPro" id="IPR042236">
    <property type="entry name" value="PI3K_accessory_sf"/>
</dbReference>
<dbReference type="PROSITE" id="PS51546">
    <property type="entry name" value="PI3K_RBD"/>
    <property type="match status" value="1"/>
</dbReference>
<feature type="compositionally biased region" description="Low complexity" evidence="9">
    <location>
        <begin position="176"/>
        <end position="189"/>
    </location>
</feature>
<keyword evidence="16" id="KW-1185">Reference proteome</keyword>
<dbReference type="Gene3D" id="2.60.40.150">
    <property type="entry name" value="C2 domain"/>
    <property type="match status" value="2"/>
</dbReference>
<name>A0A8T0D841_9TREM</name>
<dbReference type="InterPro" id="IPR029071">
    <property type="entry name" value="Ubiquitin-like_domsf"/>
</dbReference>
<evidence type="ECO:0000256" key="6">
    <source>
        <dbReference type="ARBA" id="ARBA00023985"/>
    </source>
</evidence>
<dbReference type="GO" id="GO:0005737">
    <property type="term" value="C:cytoplasm"/>
    <property type="evidence" value="ECO:0007669"/>
    <property type="project" value="TreeGrafter"/>
</dbReference>
<dbReference type="GO" id="GO:0005942">
    <property type="term" value="C:phosphatidylinositol 3-kinase complex"/>
    <property type="evidence" value="ECO:0007669"/>
    <property type="project" value="TreeGrafter"/>
</dbReference>
<dbReference type="Pfam" id="PF00792">
    <property type="entry name" value="PI3K_C2"/>
    <property type="match status" value="1"/>
</dbReference>
<accession>A0A8T0D841</accession>
<dbReference type="InterPro" id="IPR000008">
    <property type="entry name" value="C2_dom"/>
</dbReference>
<dbReference type="Gene3D" id="1.25.40.70">
    <property type="entry name" value="Phosphatidylinositol 3-kinase, accessory domain (PIK)"/>
    <property type="match status" value="1"/>
</dbReference>
<feature type="domain" description="C2" evidence="10">
    <location>
        <begin position="1777"/>
        <end position="1901"/>
    </location>
</feature>
<dbReference type="PROSITE" id="PS51547">
    <property type="entry name" value="C2_PI3K"/>
    <property type="match status" value="1"/>
</dbReference>
<evidence type="ECO:0000256" key="2">
    <source>
        <dbReference type="ARBA" id="ARBA00022679"/>
    </source>
</evidence>
<dbReference type="InterPro" id="IPR018936">
    <property type="entry name" value="PI3/4_kinase_CS"/>
</dbReference>
<evidence type="ECO:0000259" key="13">
    <source>
        <dbReference type="PROSITE" id="PS51546"/>
    </source>
</evidence>
<dbReference type="Gene3D" id="3.30.1520.10">
    <property type="entry name" value="Phox-like domain"/>
    <property type="match status" value="1"/>
</dbReference>
<evidence type="ECO:0000259" key="10">
    <source>
        <dbReference type="PROSITE" id="PS50004"/>
    </source>
</evidence>
<keyword evidence="4" id="KW-0418">Kinase</keyword>
<feature type="domain" description="PI3K-RBD" evidence="13">
    <location>
        <begin position="198"/>
        <end position="290"/>
    </location>
</feature>
<dbReference type="InterPro" id="IPR036940">
    <property type="entry name" value="PI3/4_kinase_cat_sf"/>
</dbReference>
<dbReference type="InterPro" id="IPR015433">
    <property type="entry name" value="PI3/4_kinase"/>
</dbReference>
<dbReference type="InterPro" id="IPR000403">
    <property type="entry name" value="PI3/4_kinase_cat_dom"/>
</dbReference>
<feature type="domain" description="PIK helical" evidence="12">
    <location>
        <begin position="860"/>
        <end position="1052"/>
    </location>
</feature>
<dbReference type="SUPFAM" id="SSF56112">
    <property type="entry name" value="Protein kinase-like (PK-like)"/>
    <property type="match status" value="1"/>
</dbReference>
<evidence type="ECO:0000259" key="11">
    <source>
        <dbReference type="PROSITE" id="PS50290"/>
    </source>
</evidence>
<dbReference type="Gene3D" id="3.30.1010.10">
    <property type="entry name" value="Phosphatidylinositol 3-kinase Catalytic Subunit, Chain A, domain 4"/>
    <property type="match status" value="1"/>
</dbReference>
<feature type="region of interest" description="Disordered" evidence="9">
    <location>
        <begin position="1159"/>
        <end position="1179"/>
    </location>
</feature>
<comment type="similarity">
    <text evidence="8">Belongs to the PI3/PI4-kinase family.</text>
</comment>
<organism evidence="15 16">
    <name type="scientific">Paragonimus westermani</name>
    <dbReference type="NCBI Taxonomy" id="34504"/>
    <lineage>
        <taxon>Eukaryota</taxon>
        <taxon>Metazoa</taxon>
        <taxon>Spiralia</taxon>
        <taxon>Lophotrochozoa</taxon>
        <taxon>Platyhelminthes</taxon>
        <taxon>Trematoda</taxon>
        <taxon>Digenea</taxon>
        <taxon>Plagiorchiida</taxon>
        <taxon>Troglotremata</taxon>
        <taxon>Troglotrematidae</taxon>
        <taxon>Paragonimus</taxon>
    </lineage>
</organism>
<feature type="non-terminal residue" evidence="15">
    <location>
        <position position="1910"/>
    </location>
</feature>
<dbReference type="InterPro" id="IPR002420">
    <property type="entry name" value="PI3K-type_C2_dom"/>
</dbReference>
<dbReference type="SMART" id="SM00146">
    <property type="entry name" value="PI3Kc"/>
    <property type="match status" value="1"/>
</dbReference>
<dbReference type="OrthoDB" id="67688at2759"/>
<protein>
    <recommendedName>
        <fullName evidence="1">phosphatidylinositol-4-phosphate 3-kinase</fullName>
        <ecNumber evidence="1">2.7.1.154</ecNumber>
    </recommendedName>
</protein>
<dbReference type="GO" id="GO:0005524">
    <property type="term" value="F:ATP binding"/>
    <property type="evidence" value="ECO:0007669"/>
    <property type="project" value="UniProtKB-KW"/>
</dbReference>
<dbReference type="PROSITE" id="PS00915">
    <property type="entry name" value="PI3_4_KINASE_1"/>
    <property type="match status" value="1"/>
</dbReference>
<feature type="region of interest" description="Disordered" evidence="9">
    <location>
        <begin position="172"/>
        <end position="207"/>
    </location>
</feature>
<keyword evidence="3" id="KW-0547">Nucleotide-binding</keyword>
<feature type="domain" description="PI3K/PI4K catalytic" evidence="11">
    <location>
        <begin position="1203"/>
        <end position="1507"/>
    </location>
</feature>
<comment type="catalytic activity">
    <reaction evidence="6">
        <text>a 1,2-diacyl-sn-glycero-3-phospho-(1D-myo-inositol) + ATP = a 1,2-diacyl-sn-glycero-3-phospho-(1D-myo-inositol-3-phosphate) + ADP + H(+)</text>
        <dbReference type="Rhea" id="RHEA:12709"/>
        <dbReference type="ChEBI" id="CHEBI:15378"/>
        <dbReference type="ChEBI" id="CHEBI:30616"/>
        <dbReference type="ChEBI" id="CHEBI:57880"/>
        <dbReference type="ChEBI" id="CHEBI:58088"/>
        <dbReference type="ChEBI" id="CHEBI:456216"/>
        <dbReference type="EC" id="2.7.1.137"/>
    </reaction>
    <physiologicalReaction direction="left-to-right" evidence="6">
        <dbReference type="Rhea" id="RHEA:12710"/>
    </physiologicalReaction>
</comment>
<reference evidence="15 16" key="1">
    <citation type="submission" date="2019-07" db="EMBL/GenBank/DDBJ databases">
        <title>Annotation for the trematode Paragonimus westermani.</title>
        <authorList>
            <person name="Choi Y.-J."/>
        </authorList>
    </citation>
    <scope>NUCLEOTIDE SEQUENCE [LARGE SCALE GENOMIC DNA]</scope>
    <source>
        <strain evidence="15">180907_Pwestermani</strain>
    </source>
</reference>
<dbReference type="PROSITE" id="PS50290">
    <property type="entry name" value="PI3_4_KINASE_3"/>
    <property type="match status" value="1"/>
</dbReference>
<dbReference type="Proteomes" id="UP000699462">
    <property type="component" value="Unassembled WGS sequence"/>
</dbReference>
<dbReference type="PANTHER" id="PTHR10048">
    <property type="entry name" value="PHOSPHATIDYLINOSITOL KINASE"/>
    <property type="match status" value="1"/>
</dbReference>
<dbReference type="InterPro" id="IPR035892">
    <property type="entry name" value="C2_domain_sf"/>
</dbReference>
<dbReference type="GO" id="GO:0035005">
    <property type="term" value="F:1-phosphatidylinositol-4-phosphate 3-kinase activity"/>
    <property type="evidence" value="ECO:0007669"/>
    <property type="project" value="UniProtKB-EC"/>
</dbReference>
<feature type="domain" description="C2 PI3K-type" evidence="14">
    <location>
        <begin position="563"/>
        <end position="766"/>
    </location>
</feature>
<comment type="caution">
    <text evidence="15">The sequence shown here is derived from an EMBL/GenBank/DDBJ whole genome shotgun (WGS) entry which is preliminary data.</text>
</comment>
<evidence type="ECO:0000259" key="12">
    <source>
        <dbReference type="PROSITE" id="PS51545"/>
    </source>
</evidence>
<dbReference type="PANTHER" id="PTHR10048:SF14">
    <property type="entry name" value="LD28067P"/>
    <property type="match status" value="1"/>
</dbReference>
<dbReference type="EMBL" id="JTDF01010018">
    <property type="protein sequence ID" value="KAF8564015.1"/>
    <property type="molecule type" value="Genomic_DNA"/>
</dbReference>
<dbReference type="InterPro" id="IPR000341">
    <property type="entry name" value="PI3K_Ras-bd_dom"/>
</dbReference>
<dbReference type="GO" id="GO:0048015">
    <property type="term" value="P:phosphatidylinositol-mediated signaling"/>
    <property type="evidence" value="ECO:0007669"/>
    <property type="project" value="TreeGrafter"/>
</dbReference>
<dbReference type="EC" id="2.7.1.154" evidence="1"/>
<dbReference type="PROSITE" id="PS50004">
    <property type="entry name" value="C2"/>
    <property type="match status" value="1"/>
</dbReference>
<sequence length="1910" mass="211300">LDVGGPRLLRRRKSPKERELAFIPNSQASLELRQFVSGIENLFIEQRHNAYPDLPSDSSVFKLEDLSFFGQPAVGKTVWNATSVAFDPVYGHLTTHQTHKNSLSSERSCSEEKLCNPSWAAVTGARSVAHVRPLSTFKSDLDAEAPSHWKSTARWIIPQLEVRITTHLRAGRKLASNKSSKPSTSTNCPTITDTDGPDSSTSADRTSTVPVTSRIRLVCDPNSTLVSELLMEALANDSVTPYEPNPSADDYQLRLHGRAELLHPDARMCDCSQVQLCHRLDQPLRLILEPRKFHHYSNMPESGSPPSFNPQSCFPASLRQTPNEEEIFITYSIFQNALEKTRTIASRCSHSEDSTACLNQIHCVSSNLGQSVKAVLAVVCQTIAFTEVLNALGNVQVILMDIMEDLKKDVCKHVSKKRVEEDLIPSMLKYKTDRPTLKTIPNTQRLNGLTLNGQLSEHGRAKLDRALANLEHCLLVQVGAFLDWQQVRVRINPILLDRCAQNSRTGTATIQPPRPRGLILDPEAVTASNGEEARSVRSSAACMDPFVVGVIAVHRIVQTHTLLHAPSGQKSVSPQHSPARTDCSMTIRCRSDTNLYVILSLVYAGRRLGQIYPRDSSSYMSDFSSTRPSTQQGSTTSRDTFISDPGRLQTIQPGFPKVLQFDQWFKFPAFSISALPREALLSLSLFSCRKHSTENLGDGVLLGWVNVPLFGNDGLLRQNTVVAGLWPASDTALSEYRFTWAQPNRSSSCPVVQLCLPEYQYDIEFPIIKFEQKVKNNCSGNHIQLVGETKQAVMDASCALFMHTLDPELSIKAAERCLTAYCEAASTSRRSGRKNKSRATLPSLRLGALNSGSAGTFGITSGHAAPPYSTNSLIDAVGQPLPCPPAVAVEVLWNLRWGLRDQPDSLVALLIGVLVTWPQEAHGIGSTRSTVWTWSRLLREMYKLLNCSVAPSPGLAFRLLTPDIADQGVRHWAVRSLALLPPDVLLHHLPQALEAINYDVHLDSSGLVSLLVQRASGSMRFANALYWQLNAALQTTPVSSPSGTTQISSSDWRYRRFYFLRSALLHLAGRGLRVVWQNQEEVIQKLSVAAVSVKHSKSGGFSREETLHSHLSSLMRWLNEDCRRSCLPDSDKKSAITNNIAESKQATLIDFDDAQDSCVSSDNHPSPTLSVASTNKSTTSCPSVFDVGFRLPYNPGLLTHRVDIAACTYFTSFTCPLRLVFHPLDTGAEPIMVMFKAGDDLRQDSLITQMAFLMDRIWLEAGLDLRMIHFRITPTGDRKGLIELISECSTLRQIQQQGGGLTGPFKESMITRWLQSQNTTELDYKRALENFLRSLAGGCVMTYVLGVGDRHNDNIMIRYSGHLFHVDFAKVFGNVQTFAGIKRDRVPFVLTPDMLYVLQTYSRELNDAAARGVVSSISGHSSSSSNAVVHRDGVQLFIDYCCEAYNLLRREAYAILSVLDIGLSMDIPGITRDSVRFVLRALKLTYSEQQATDYFTELIRKTLQSRMPALNFFVHGLAQAKQTSVGGTGVASSCGAGHSNNTNGTFGSISRLDSLHCPQLPTSGSLNSRMGHIVSEALLSFSPKRFSFDEDGLIDAVMVEAAVKKRSADKHTDHYFPMSVWRKNCRVPTRIFRRICDIAELCNAVRDAFPNSAVLSAIPSRMSPITTNSLSSVQAQSSVQKLLDLLLEEDEVVGKSDLLCTFFHSLLFDEKFAAEEALHLTNAAQFTFWTPTPPCELSLLSGEKSNMDLQQPLLTPAVGTSIRCGSSRENLAGLTATDTSPALQLQFCLNESAQRLDILIKHGRALLIPGTRELPDVYVKVYLLSGRRKKSTKRKTGIIRHSSSPSFNASFTYELTSQDVHVGFLEVTAWHATNLGENVLLGQVYIQLRSLRPGQCVTKWYSLSADWNIV</sequence>
<dbReference type="SMART" id="SM00239">
    <property type="entry name" value="C2"/>
    <property type="match status" value="1"/>
</dbReference>
<dbReference type="PROSITE" id="PS00916">
    <property type="entry name" value="PI3_4_KINASE_2"/>
    <property type="match status" value="1"/>
</dbReference>
<evidence type="ECO:0000256" key="5">
    <source>
        <dbReference type="ARBA" id="ARBA00022840"/>
    </source>
</evidence>
<dbReference type="PROSITE" id="PS51545">
    <property type="entry name" value="PIK_HELICAL"/>
    <property type="match status" value="1"/>
</dbReference>
<evidence type="ECO:0000256" key="7">
    <source>
        <dbReference type="ARBA" id="ARBA00029297"/>
    </source>
</evidence>
<dbReference type="GO" id="GO:0043491">
    <property type="term" value="P:phosphatidylinositol 3-kinase/protein kinase B signal transduction"/>
    <property type="evidence" value="ECO:0007669"/>
    <property type="project" value="TreeGrafter"/>
</dbReference>
<dbReference type="InterPro" id="IPR001263">
    <property type="entry name" value="PI3K_accessory_dom"/>
</dbReference>
<evidence type="ECO:0000256" key="8">
    <source>
        <dbReference type="PROSITE-ProRule" id="PRU00880"/>
    </source>
</evidence>
<dbReference type="InterPro" id="IPR036871">
    <property type="entry name" value="PX_dom_sf"/>
</dbReference>
<evidence type="ECO:0000313" key="15">
    <source>
        <dbReference type="EMBL" id="KAF8564015.1"/>
    </source>
</evidence>
<dbReference type="GO" id="GO:0016303">
    <property type="term" value="F:1-phosphatidylinositol-3-kinase activity"/>
    <property type="evidence" value="ECO:0007669"/>
    <property type="project" value="UniProtKB-EC"/>
</dbReference>
<keyword evidence="2" id="KW-0808">Transferase</keyword>
<keyword evidence="5" id="KW-0067">ATP-binding</keyword>
<evidence type="ECO:0000256" key="4">
    <source>
        <dbReference type="ARBA" id="ARBA00022777"/>
    </source>
</evidence>
<evidence type="ECO:0000259" key="14">
    <source>
        <dbReference type="PROSITE" id="PS51547"/>
    </source>
</evidence>
<gene>
    <name evidence="15" type="ORF">P879_05745</name>
</gene>
<dbReference type="GO" id="GO:0035091">
    <property type="term" value="F:phosphatidylinositol binding"/>
    <property type="evidence" value="ECO:0007669"/>
    <property type="project" value="InterPro"/>
</dbReference>
<dbReference type="SUPFAM" id="SSF49562">
    <property type="entry name" value="C2 domain (Calcium/lipid-binding domain, CaLB)"/>
    <property type="match status" value="2"/>
</dbReference>
<evidence type="ECO:0000256" key="3">
    <source>
        <dbReference type="ARBA" id="ARBA00022741"/>
    </source>
</evidence>
<dbReference type="Pfam" id="PF00613">
    <property type="entry name" value="PI3Ka"/>
    <property type="match status" value="1"/>
</dbReference>
<dbReference type="GO" id="GO:0016477">
    <property type="term" value="P:cell migration"/>
    <property type="evidence" value="ECO:0007669"/>
    <property type="project" value="TreeGrafter"/>
</dbReference>
<dbReference type="Gene3D" id="1.10.1070.11">
    <property type="entry name" value="Phosphatidylinositol 3-/4-kinase, catalytic domain"/>
    <property type="match status" value="1"/>
</dbReference>
<evidence type="ECO:0000256" key="9">
    <source>
        <dbReference type="SAM" id="MobiDB-lite"/>
    </source>
</evidence>
<dbReference type="SUPFAM" id="SSF54236">
    <property type="entry name" value="Ubiquitin-like"/>
    <property type="match status" value="1"/>
</dbReference>
<dbReference type="InterPro" id="IPR016024">
    <property type="entry name" value="ARM-type_fold"/>
</dbReference>